<dbReference type="AlphaFoldDB" id="A0A4Q0XEQ4"/>
<dbReference type="RefSeq" id="WP_129017968.1">
    <property type="nucleotide sequence ID" value="NZ_SDDZ01000008.1"/>
</dbReference>
<reference evidence="2 3" key="1">
    <citation type="submission" date="2019-01" db="EMBL/GenBank/DDBJ databases">
        <title>Genome sequence of the Antarctic species Gelidibacter gilvus ACAM 158(T).</title>
        <authorList>
            <person name="Bowman J.P."/>
        </authorList>
    </citation>
    <scope>NUCLEOTIDE SEQUENCE [LARGE SCALE GENOMIC DNA]</scope>
    <source>
        <strain evidence="2 3">IC158</strain>
    </source>
</reference>
<comment type="caution">
    <text evidence="2">The sequence shown here is derived from an EMBL/GenBank/DDBJ whole genome shotgun (WGS) entry which is preliminary data.</text>
</comment>
<evidence type="ECO:0000313" key="3">
    <source>
        <dbReference type="Proteomes" id="UP000289792"/>
    </source>
</evidence>
<dbReference type="PANTHER" id="PTHR45947:SF3">
    <property type="entry name" value="SULFOQUINOVOSYL TRANSFERASE SQD2"/>
    <property type="match status" value="1"/>
</dbReference>
<proteinExistence type="predicted"/>
<keyword evidence="3" id="KW-1185">Reference proteome</keyword>
<evidence type="ECO:0000313" key="2">
    <source>
        <dbReference type="EMBL" id="RXJ46038.1"/>
    </source>
</evidence>
<dbReference type="GO" id="GO:0016757">
    <property type="term" value="F:glycosyltransferase activity"/>
    <property type="evidence" value="ECO:0007669"/>
    <property type="project" value="InterPro"/>
</dbReference>
<organism evidence="2 3">
    <name type="scientific">Gelidibacter gilvus</name>
    <dbReference type="NCBI Taxonomy" id="59602"/>
    <lineage>
        <taxon>Bacteria</taxon>
        <taxon>Pseudomonadati</taxon>
        <taxon>Bacteroidota</taxon>
        <taxon>Flavobacteriia</taxon>
        <taxon>Flavobacteriales</taxon>
        <taxon>Flavobacteriaceae</taxon>
        <taxon>Gelidibacter</taxon>
    </lineage>
</organism>
<protein>
    <submittedName>
        <fullName evidence="2">Glycosyltransferase</fullName>
    </submittedName>
</protein>
<name>A0A4Q0XEQ4_9FLAO</name>
<dbReference type="InterPro" id="IPR001296">
    <property type="entry name" value="Glyco_trans_1"/>
</dbReference>
<gene>
    <name evidence="2" type="ORF">ESZ48_13165</name>
</gene>
<sequence length="412" mass="47907">MKRIYYFTDNYPFSDDYTWKSAEINQAAMEFDEVVIVPFTYIKDNTFTFPKNVRVVNPTLRKSFFAKRKYLKHVFASTQPQPWYFEIFKALLHGKKGVVDWYLSTVYSNIIVQKDIFKELKDRREEQGQIVLFFQWTMHNALIVPLLYKWGYRHIVCRMHGYDLYEFRHNNYIPYKKEILKRSKICTFISEHGRNYAAELYPFIKKKYYLHYLGANAMAQNEVSNRQKFHIISVSRIIPLKRVELIIEALKQVKIPIKWTHIGDGPGDALHNLKKIVAKVSAKNPTCEVEFLGWLTPDAIRSYFSKSGINALILVSETEGLPLVIMEAFSASIPVIATDVGGISELVNSKNGILLNSNPEVEEVVDAIEVLANETFELHQLRRQEALQSYLKSFDLAKNSKNFIDFLAQQCS</sequence>
<dbReference type="PANTHER" id="PTHR45947">
    <property type="entry name" value="SULFOQUINOVOSYL TRANSFERASE SQD2"/>
    <property type="match status" value="1"/>
</dbReference>
<dbReference type="Gene3D" id="3.40.50.2000">
    <property type="entry name" value="Glycogen Phosphorylase B"/>
    <property type="match status" value="2"/>
</dbReference>
<dbReference type="SUPFAM" id="SSF53756">
    <property type="entry name" value="UDP-Glycosyltransferase/glycogen phosphorylase"/>
    <property type="match status" value="1"/>
</dbReference>
<dbReference type="InterPro" id="IPR050194">
    <property type="entry name" value="Glycosyltransferase_grp1"/>
</dbReference>
<accession>A0A4Q0XEQ4</accession>
<keyword evidence="2" id="KW-0808">Transferase</keyword>
<dbReference type="Proteomes" id="UP000289792">
    <property type="component" value="Unassembled WGS sequence"/>
</dbReference>
<dbReference type="OrthoDB" id="9806653at2"/>
<dbReference type="EMBL" id="SDDZ01000008">
    <property type="protein sequence ID" value="RXJ46038.1"/>
    <property type="molecule type" value="Genomic_DNA"/>
</dbReference>
<evidence type="ECO:0000259" key="1">
    <source>
        <dbReference type="Pfam" id="PF00534"/>
    </source>
</evidence>
<dbReference type="Pfam" id="PF00534">
    <property type="entry name" value="Glycos_transf_1"/>
    <property type="match status" value="1"/>
</dbReference>
<feature type="domain" description="Glycosyl transferase family 1" evidence="1">
    <location>
        <begin position="221"/>
        <end position="377"/>
    </location>
</feature>